<keyword evidence="3" id="KW-1185">Reference proteome</keyword>
<feature type="compositionally biased region" description="Low complexity" evidence="1">
    <location>
        <begin position="25"/>
        <end position="43"/>
    </location>
</feature>
<dbReference type="EMBL" id="LGSR01000020">
    <property type="protein sequence ID" value="KOS19266.1"/>
    <property type="molecule type" value="Genomic_DNA"/>
</dbReference>
<evidence type="ECO:0000313" key="2">
    <source>
        <dbReference type="EMBL" id="KOS19266.1"/>
    </source>
</evidence>
<comment type="caution">
    <text evidence="2">The sequence shown here is derived from an EMBL/GenBank/DDBJ whole genome shotgun (WGS) entry which is preliminary data.</text>
</comment>
<sequence length="135" mass="14349">MPSSWTALKSPSDNFHDDVDVDTGTAPSPSSYSYAASSAYTPRARYHRAPHDHDDGGGGGGARNYSHPPGYQQNVHAAEFSSAQLAAHNQSVFYAGGYGDGDEDGVWSTAKRWAAAAGESIMAAEEQIWKKINGD</sequence>
<protein>
    <submittedName>
        <fullName evidence="2">Uncharacterized protein</fullName>
    </submittedName>
</protein>
<reference evidence="2 3" key="1">
    <citation type="submission" date="2015-07" db="EMBL/GenBank/DDBJ databases">
        <title>The genome of the fungus Escovopsis weberi, a specialized disease agent of ant agriculture.</title>
        <authorList>
            <person name="de Man T.J."/>
            <person name="Stajich J.E."/>
            <person name="Kubicek C.P."/>
            <person name="Chenthamara K."/>
            <person name="Atanasova L."/>
            <person name="Druzhinina I.S."/>
            <person name="Birnbaum S."/>
            <person name="Barribeau S.M."/>
            <person name="Teiling C."/>
            <person name="Suen G."/>
            <person name="Currie C."/>
            <person name="Gerardo N.M."/>
        </authorList>
    </citation>
    <scope>NUCLEOTIDE SEQUENCE [LARGE SCALE GENOMIC DNA]</scope>
</reference>
<dbReference type="Proteomes" id="UP000053831">
    <property type="component" value="Unassembled WGS sequence"/>
</dbReference>
<dbReference type="AlphaFoldDB" id="A0A0M8MTU4"/>
<gene>
    <name evidence="2" type="ORF">ESCO_000145</name>
</gene>
<feature type="region of interest" description="Disordered" evidence="1">
    <location>
        <begin position="1"/>
        <end position="72"/>
    </location>
</feature>
<evidence type="ECO:0000256" key="1">
    <source>
        <dbReference type="SAM" id="MobiDB-lite"/>
    </source>
</evidence>
<dbReference type="OrthoDB" id="5385910at2759"/>
<organism evidence="2 3">
    <name type="scientific">Escovopsis weberi</name>
    <dbReference type="NCBI Taxonomy" id="150374"/>
    <lineage>
        <taxon>Eukaryota</taxon>
        <taxon>Fungi</taxon>
        <taxon>Dikarya</taxon>
        <taxon>Ascomycota</taxon>
        <taxon>Pezizomycotina</taxon>
        <taxon>Sordariomycetes</taxon>
        <taxon>Hypocreomycetidae</taxon>
        <taxon>Hypocreales</taxon>
        <taxon>Hypocreaceae</taxon>
        <taxon>Escovopsis</taxon>
    </lineage>
</organism>
<feature type="compositionally biased region" description="Polar residues" evidence="1">
    <location>
        <begin position="1"/>
        <end position="13"/>
    </location>
</feature>
<evidence type="ECO:0000313" key="3">
    <source>
        <dbReference type="Proteomes" id="UP000053831"/>
    </source>
</evidence>
<name>A0A0M8MTU4_ESCWE</name>
<proteinExistence type="predicted"/>
<accession>A0A0M8MTU4</accession>
<dbReference type="STRING" id="150374.A0A0M8MTU4"/>